<evidence type="ECO:0000313" key="2">
    <source>
        <dbReference type="Proteomes" id="UP000245626"/>
    </source>
</evidence>
<reference evidence="1 2" key="1">
    <citation type="journal article" date="2018" name="Mol. Biol. Evol.">
        <title>Broad Genomic Sampling Reveals a Smut Pathogenic Ancestry of the Fungal Clade Ustilaginomycotina.</title>
        <authorList>
            <person name="Kijpornyongpan T."/>
            <person name="Mondo S.J."/>
            <person name="Barry K."/>
            <person name="Sandor L."/>
            <person name="Lee J."/>
            <person name="Lipzen A."/>
            <person name="Pangilinan J."/>
            <person name="LaButti K."/>
            <person name="Hainaut M."/>
            <person name="Henrissat B."/>
            <person name="Grigoriev I.V."/>
            <person name="Spatafora J.W."/>
            <person name="Aime M.C."/>
        </authorList>
    </citation>
    <scope>NUCLEOTIDE SEQUENCE [LARGE SCALE GENOMIC DNA]</scope>
    <source>
        <strain evidence="1 2">SA 807</strain>
    </source>
</reference>
<gene>
    <name evidence="1" type="ORF">IE53DRAFT_48125</name>
</gene>
<protein>
    <submittedName>
        <fullName evidence="1">Uncharacterized protein</fullName>
    </submittedName>
</protein>
<sequence length="212" mass="24108">MQAEHLEKHYDNGQESRCRRDAEGGQREGGDGSIRKLTHTVKEKSKKDQFKRNREHGKGKRFEGGGLCFSFAMPIPLGFPSLSLSLSLFLALGWTRGCSSRPHSLSRSRLPTASSTRTCLPSPSTNRCQVRQKEEPWFKQGKELPLREREGERERGRERVCVCVCQCVCVNDGEQRRLGSMKEKEKRTRMKNLAQAQPGGGERKESKFEPNE</sequence>
<keyword evidence="2" id="KW-1185">Reference proteome</keyword>
<evidence type="ECO:0000313" key="1">
    <source>
        <dbReference type="EMBL" id="PWN51505.1"/>
    </source>
</evidence>
<proteinExistence type="predicted"/>
<accession>A0ACD0P094</accession>
<dbReference type="Proteomes" id="UP000245626">
    <property type="component" value="Unassembled WGS sequence"/>
</dbReference>
<name>A0ACD0P094_9BASI</name>
<dbReference type="EMBL" id="KZ819838">
    <property type="protein sequence ID" value="PWN51505.1"/>
    <property type="molecule type" value="Genomic_DNA"/>
</dbReference>
<organism evidence="1 2">
    <name type="scientific">Violaceomyces palustris</name>
    <dbReference type="NCBI Taxonomy" id="1673888"/>
    <lineage>
        <taxon>Eukaryota</taxon>
        <taxon>Fungi</taxon>
        <taxon>Dikarya</taxon>
        <taxon>Basidiomycota</taxon>
        <taxon>Ustilaginomycotina</taxon>
        <taxon>Ustilaginomycetes</taxon>
        <taxon>Violaceomycetales</taxon>
        <taxon>Violaceomycetaceae</taxon>
        <taxon>Violaceomyces</taxon>
    </lineage>
</organism>